<accession>A0A5N1JQK8</accession>
<evidence type="ECO:0000313" key="2">
    <source>
        <dbReference type="EMBL" id="KAA9361514.1"/>
    </source>
</evidence>
<dbReference type="Proteomes" id="UP000327108">
    <property type="component" value="Unassembled WGS sequence"/>
</dbReference>
<sequence>MSEANRNRTKVEAKNDISLDAARDVNIQAAKVEADHDVAIAAARDVNLLAAQDKTNYEHMHEDLFAGVTATVSTGVVGAAKSIGEAAEKIGKVSDGYSAANAGFSGLKAIDGASNLQNMASGKGNIASASVGVGFEFSKSKEKSESSTPVVTEIRGGNNVSIEAKSGDINSHGSEITAGYDKYGRPSGGSGDITLKAGNDVNLQSAQATNSSSSSSTAAGASVGVSAGVSLTGNGTGANASAHGGVNKSKGDGTTQVNTHVEGSGDIKIESGRDTNIKGGVVSGEASLRMSDVI</sequence>
<feature type="region of interest" description="Disordered" evidence="1">
    <location>
        <begin position="240"/>
        <end position="280"/>
    </location>
</feature>
<evidence type="ECO:0000313" key="3">
    <source>
        <dbReference type="Proteomes" id="UP000327108"/>
    </source>
</evidence>
<name>A0A5N1JQK8_9HYPH</name>
<dbReference type="GO" id="GO:0003824">
    <property type="term" value="F:catalytic activity"/>
    <property type="evidence" value="ECO:0007669"/>
    <property type="project" value="UniProtKB-ARBA"/>
</dbReference>
<dbReference type="InterPro" id="IPR025157">
    <property type="entry name" value="Hemagglutinin_rpt"/>
</dbReference>
<reference evidence="2 3" key="1">
    <citation type="submission" date="2019-09" db="EMBL/GenBank/DDBJ databases">
        <title>Biological control of the noxious weed angled onion (Allium triquetrum) thwarted by endophytic bacteria in Victoria, Australia.</title>
        <authorList>
            <person name="Tehranchian P."/>
            <person name="Adair R.J."/>
            <person name="Van T.H."/>
            <person name="Morrison P.D."/>
            <person name="Williams H."/>
            <person name="Lawrie A.C."/>
        </authorList>
    </citation>
    <scope>NUCLEOTIDE SEQUENCE [LARGE SCALE GENOMIC DNA]</scope>
    <source>
        <strain evidence="2 3">RPTAtOch1</strain>
    </source>
</reference>
<dbReference type="AlphaFoldDB" id="A0A5N1JQK8"/>
<dbReference type="EMBL" id="VYXQ01000024">
    <property type="protein sequence ID" value="KAA9361514.1"/>
    <property type="molecule type" value="Genomic_DNA"/>
</dbReference>
<dbReference type="RefSeq" id="WP_151095192.1">
    <property type="nucleotide sequence ID" value="NZ_JBLZNM010000021.1"/>
</dbReference>
<feature type="compositionally biased region" description="Polar residues" evidence="1">
    <location>
        <begin position="252"/>
        <end position="261"/>
    </location>
</feature>
<proteinExistence type="predicted"/>
<organism evidence="2 3">
    <name type="scientific">Ochrobactrum quorumnocens</name>
    <dbReference type="NCBI Taxonomy" id="271865"/>
    <lineage>
        <taxon>Bacteria</taxon>
        <taxon>Pseudomonadati</taxon>
        <taxon>Pseudomonadota</taxon>
        <taxon>Alphaproteobacteria</taxon>
        <taxon>Hyphomicrobiales</taxon>
        <taxon>Brucellaceae</taxon>
        <taxon>Brucella/Ochrobactrum group</taxon>
        <taxon>Ochrobactrum</taxon>
    </lineage>
</organism>
<feature type="compositionally biased region" description="Basic and acidic residues" evidence="1">
    <location>
        <begin position="263"/>
        <end position="276"/>
    </location>
</feature>
<protein>
    <submittedName>
        <fullName evidence="2">Uncharacterized protein</fullName>
    </submittedName>
</protein>
<evidence type="ECO:0000256" key="1">
    <source>
        <dbReference type="SAM" id="MobiDB-lite"/>
    </source>
</evidence>
<comment type="caution">
    <text evidence="2">The sequence shown here is derived from an EMBL/GenBank/DDBJ whole genome shotgun (WGS) entry which is preliminary data.</text>
</comment>
<keyword evidence="3" id="KW-1185">Reference proteome</keyword>
<gene>
    <name evidence="2" type="ORF">F3W84_19925</name>
</gene>
<dbReference type="Pfam" id="PF13332">
    <property type="entry name" value="Fil_haemagg_2"/>
    <property type="match status" value="2"/>
</dbReference>